<evidence type="ECO:0000256" key="6">
    <source>
        <dbReference type="PIRSR" id="PIRSR000097-3"/>
    </source>
</evidence>
<accession>D2VDU9</accession>
<evidence type="ECO:0000259" key="7">
    <source>
        <dbReference type="Pfam" id="PF00248"/>
    </source>
</evidence>
<dbReference type="RefSeq" id="XP_002677708.1">
    <property type="nucleotide sequence ID" value="XM_002677662.1"/>
</dbReference>
<comment type="similarity">
    <text evidence="1">Belongs to the aldo/keto reductase family.</text>
</comment>
<dbReference type="GO" id="GO:0016491">
    <property type="term" value="F:oxidoreductase activity"/>
    <property type="evidence" value="ECO:0007669"/>
    <property type="project" value="UniProtKB-KW"/>
</dbReference>
<evidence type="ECO:0000313" key="8">
    <source>
        <dbReference type="EMBL" id="EFC44964.1"/>
    </source>
</evidence>
<dbReference type="PROSITE" id="PS00798">
    <property type="entry name" value="ALDOKETO_REDUCTASE_1"/>
    <property type="match status" value="1"/>
</dbReference>
<evidence type="ECO:0000313" key="9">
    <source>
        <dbReference type="Proteomes" id="UP000006671"/>
    </source>
</evidence>
<dbReference type="PROSITE" id="PS00062">
    <property type="entry name" value="ALDOKETO_REDUCTASE_2"/>
    <property type="match status" value="1"/>
</dbReference>
<dbReference type="PRINTS" id="PR00069">
    <property type="entry name" value="ALDKETRDTASE"/>
</dbReference>
<gene>
    <name evidence="8" type="ORF">NAEGRDRAFT_60591</name>
</gene>
<dbReference type="FunFam" id="3.20.20.100:FF:000006">
    <property type="entry name" value="Aldo-keto reductase family 1 member A1"/>
    <property type="match status" value="1"/>
</dbReference>
<sequence>MSKLNINSRITLNDGTQMPIIGLGTWRSEPQKVKEAVIVAIESGYRHIDCAALYGNEKEIGEALEEVIKRGVVKREELWITSKIWNTHKRAANVRAAFEKTLSDLKLEYLDQYLIHWPIAFEFAGIELKDYACIVPREESGKIAKVDFVPFKETWGELEKLVEEGKIKSIGISNFSVTDTCNLYAENIKIKPAVNQIEAHPYFTNTRLMQTMKSSQFKEINTVAYCPLGRGGENAPISDPVVIEIAQKYSKSPAQVVIRWALQRGSIIVPKSVTPERIKENINVFDFELNEEDMNKISELGKKRKRAVDPIGSWGISVFED</sequence>
<keyword evidence="3" id="KW-0560">Oxidoreductase</keyword>
<feature type="active site" description="Proton donor" evidence="4">
    <location>
        <position position="54"/>
    </location>
</feature>
<evidence type="ECO:0000256" key="5">
    <source>
        <dbReference type="PIRSR" id="PIRSR000097-2"/>
    </source>
</evidence>
<proteinExistence type="inferred from homology"/>
<dbReference type="EMBL" id="GG738865">
    <property type="protein sequence ID" value="EFC44964.1"/>
    <property type="molecule type" value="Genomic_DNA"/>
</dbReference>
<dbReference type="AlphaFoldDB" id="D2VDU9"/>
<evidence type="ECO:0000256" key="4">
    <source>
        <dbReference type="PIRSR" id="PIRSR000097-1"/>
    </source>
</evidence>
<dbReference type="PIRSF" id="PIRSF000097">
    <property type="entry name" value="AKR"/>
    <property type="match status" value="1"/>
</dbReference>
<organism evidence="9">
    <name type="scientific">Naegleria gruberi</name>
    <name type="common">Amoeba</name>
    <dbReference type="NCBI Taxonomy" id="5762"/>
    <lineage>
        <taxon>Eukaryota</taxon>
        <taxon>Discoba</taxon>
        <taxon>Heterolobosea</taxon>
        <taxon>Tetramitia</taxon>
        <taxon>Eutetramitia</taxon>
        <taxon>Vahlkampfiidae</taxon>
        <taxon>Naegleria</taxon>
    </lineage>
</organism>
<feature type="binding site" evidence="5">
    <location>
        <position position="116"/>
    </location>
    <ligand>
        <name>substrate</name>
    </ligand>
</feature>
<feature type="domain" description="NADP-dependent oxidoreductase" evidence="7">
    <location>
        <begin position="21"/>
        <end position="300"/>
    </location>
</feature>
<dbReference type="Pfam" id="PF00248">
    <property type="entry name" value="Aldo_ket_red"/>
    <property type="match status" value="1"/>
</dbReference>
<dbReference type="InterPro" id="IPR018170">
    <property type="entry name" value="Aldo/ket_reductase_CS"/>
</dbReference>
<evidence type="ECO:0000256" key="2">
    <source>
        <dbReference type="ARBA" id="ARBA00022857"/>
    </source>
</evidence>
<dbReference type="VEuPathDB" id="AmoebaDB:NAEGRDRAFT_60591"/>
<dbReference type="Gene3D" id="3.20.20.100">
    <property type="entry name" value="NADP-dependent oxidoreductase domain"/>
    <property type="match status" value="1"/>
</dbReference>
<evidence type="ECO:0000256" key="1">
    <source>
        <dbReference type="ARBA" id="ARBA00007905"/>
    </source>
</evidence>
<dbReference type="PROSITE" id="PS00063">
    <property type="entry name" value="ALDOKETO_REDUCTASE_3"/>
    <property type="match status" value="1"/>
</dbReference>
<dbReference type="InParanoid" id="D2VDU9"/>
<evidence type="ECO:0000256" key="3">
    <source>
        <dbReference type="ARBA" id="ARBA00023002"/>
    </source>
</evidence>
<dbReference type="PANTHER" id="PTHR11732">
    <property type="entry name" value="ALDO/KETO REDUCTASE"/>
    <property type="match status" value="1"/>
</dbReference>
<name>D2VDU9_NAEGR</name>
<dbReference type="InterPro" id="IPR036812">
    <property type="entry name" value="NAD(P)_OxRdtase_dom_sf"/>
</dbReference>
<dbReference type="KEGG" id="ngr:NAEGRDRAFT_60591"/>
<protein>
    <submittedName>
        <fullName evidence="8">Predicted protein</fullName>
    </submittedName>
</protein>
<dbReference type="SUPFAM" id="SSF51430">
    <property type="entry name" value="NAD(P)-linked oxidoreductase"/>
    <property type="match status" value="1"/>
</dbReference>
<dbReference type="GeneID" id="8850275"/>
<dbReference type="OrthoDB" id="416253at2759"/>
<dbReference type="InterPro" id="IPR023210">
    <property type="entry name" value="NADP_OxRdtase_dom"/>
</dbReference>
<dbReference type="Proteomes" id="UP000006671">
    <property type="component" value="Unassembled WGS sequence"/>
</dbReference>
<dbReference type="InterPro" id="IPR020471">
    <property type="entry name" value="AKR"/>
</dbReference>
<feature type="site" description="Lowers pKa of active site Tyr" evidence="6">
    <location>
        <position position="83"/>
    </location>
</feature>
<dbReference type="eggNOG" id="KOG1577">
    <property type="taxonomic scope" value="Eukaryota"/>
</dbReference>
<dbReference type="FunCoup" id="D2VDU9">
    <property type="interactions" value="293"/>
</dbReference>
<keyword evidence="2" id="KW-0521">NADP</keyword>
<dbReference type="STRING" id="5762.D2VDU9"/>
<keyword evidence="9" id="KW-1185">Reference proteome</keyword>
<dbReference type="OMA" id="MVNQIFL"/>
<reference evidence="8 9" key="1">
    <citation type="journal article" date="2010" name="Cell">
        <title>The genome of Naegleria gruberi illuminates early eukaryotic versatility.</title>
        <authorList>
            <person name="Fritz-Laylin L.K."/>
            <person name="Prochnik S.E."/>
            <person name="Ginger M.L."/>
            <person name="Dacks J.B."/>
            <person name="Carpenter M.L."/>
            <person name="Field M.C."/>
            <person name="Kuo A."/>
            <person name="Paredez A."/>
            <person name="Chapman J."/>
            <person name="Pham J."/>
            <person name="Shu S."/>
            <person name="Neupane R."/>
            <person name="Cipriano M."/>
            <person name="Mancuso J."/>
            <person name="Tu H."/>
            <person name="Salamov A."/>
            <person name="Lindquist E."/>
            <person name="Shapiro H."/>
            <person name="Lucas S."/>
            <person name="Grigoriev I.V."/>
            <person name="Cande W.Z."/>
            <person name="Fulton C."/>
            <person name="Rokhsar D.S."/>
            <person name="Dawson S.C."/>
        </authorList>
    </citation>
    <scope>NUCLEOTIDE SEQUENCE [LARGE SCALE GENOMIC DNA]</scope>
    <source>
        <strain evidence="8 9">NEG-M</strain>
    </source>
</reference>